<dbReference type="HOGENOM" id="CLU_2570512_0_0_3"/>
<evidence type="ECO:0000313" key="2">
    <source>
        <dbReference type="Proteomes" id="UP000010478"/>
    </source>
</evidence>
<reference evidence="1 2" key="1">
    <citation type="submission" date="2012-05" db="EMBL/GenBank/DDBJ databases">
        <title>Finished chromosome of genome of Oscillatoria sp. PCC 7112.</title>
        <authorList>
            <consortium name="US DOE Joint Genome Institute"/>
            <person name="Gugger M."/>
            <person name="Coursin T."/>
            <person name="Rippka R."/>
            <person name="Tandeau De Marsac N."/>
            <person name="Huntemann M."/>
            <person name="Wei C.-L."/>
            <person name="Han J."/>
            <person name="Detter J.C."/>
            <person name="Han C."/>
            <person name="Tapia R."/>
            <person name="Davenport K."/>
            <person name="Daligault H."/>
            <person name="Erkkila T."/>
            <person name="Gu W."/>
            <person name="Munk A.C.C."/>
            <person name="Teshima H."/>
            <person name="Xu Y."/>
            <person name="Chain P."/>
            <person name="Chen A."/>
            <person name="Krypides N."/>
            <person name="Mavromatis K."/>
            <person name="Markowitz V."/>
            <person name="Szeto E."/>
            <person name="Ivanova N."/>
            <person name="Mikhailova N."/>
            <person name="Ovchinnikova G."/>
            <person name="Pagani I."/>
            <person name="Pati A."/>
            <person name="Goodwin L."/>
            <person name="Peters L."/>
            <person name="Pitluck S."/>
            <person name="Woyke T."/>
            <person name="Kerfeld C."/>
        </authorList>
    </citation>
    <scope>NUCLEOTIDE SEQUENCE [LARGE SCALE GENOMIC DNA]</scope>
    <source>
        <strain evidence="1 2">PCC 7112</strain>
    </source>
</reference>
<dbReference type="AlphaFoldDB" id="K9VJC2"/>
<gene>
    <name evidence="1" type="ORF">Osc7112_3684</name>
</gene>
<keyword evidence="2" id="KW-1185">Reference proteome</keyword>
<organism evidence="1 2">
    <name type="scientific">Phormidium nigroviride PCC 7112</name>
    <dbReference type="NCBI Taxonomy" id="179408"/>
    <lineage>
        <taxon>Bacteria</taxon>
        <taxon>Bacillati</taxon>
        <taxon>Cyanobacteriota</taxon>
        <taxon>Cyanophyceae</taxon>
        <taxon>Oscillatoriophycideae</taxon>
        <taxon>Oscillatoriales</taxon>
        <taxon>Oscillatoriaceae</taxon>
        <taxon>Phormidium</taxon>
    </lineage>
</organism>
<evidence type="ECO:0000313" key="1">
    <source>
        <dbReference type="EMBL" id="AFZ08036.1"/>
    </source>
</evidence>
<name>K9VJC2_9CYAN</name>
<accession>K9VJC2</accession>
<protein>
    <submittedName>
        <fullName evidence="1">Uncharacterized protein</fullName>
    </submittedName>
</protein>
<dbReference type="STRING" id="179408.Osc7112_3684"/>
<dbReference type="KEGG" id="oni:Osc7112_3684"/>
<proteinExistence type="predicted"/>
<sequence length="81" mass="8955" precursor="true">MLLNKLWRLSSIVLISLTLLISLFLSLQGPGTPAAQKPRILAFTALQRRGSEVKNNLFAINATSWVRRELAPNIDVSPTLV</sequence>
<dbReference type="Proteomes" id="UP000010478">
    <property type="component" value="Chromosome"/>
</dbReference>
<dbReference type="EMBL" id="CP003614">
    <property type="protein sequence ID" value="AFZ08036.1"/>
    <property type="molecule type" value="Genomic_DNA"/>
</dbReference>